<comment type="caution">
    <text evidence="1">The sequence shown here is derived from an EMBL/GenBank/DDBJ whole genome shotgun (WGS) entry which is preliminary data.</text>
</comment>
<name>A0A7J3M4X0_ARCFL</name>
<dbReference type="InterPro" id="IPR007556">
    <property type="entry name" value="DUF483"/>
</dbReference>
<gene>
    <name evidence="1" type="ORF">ENT52_07025</name>
</gene>
<organism evidence="1">
    <name type="scientific">Archaeoglobus fulgidus</name>
    <dbReference type="NCBI Taxonomy" id="2234"/>
    <lineage>
        <taxon>Archaea</taxon>
        <taxon>Methanobacteriati</taxon>
        <taxon>Methanobacteriota</taxon>
        <taxon>Archaeoglobi</taxon>
        <taxon>Archaeoglobales</taxon>
        <taxon>Archaeoglobaceae</taxon>
        <taxon>Archaeoglobus</taxon>
    </lineage>
</organism>
<reference evidence="1" key="1">
    <citation type="journal article" date="2020" name="mSystems">
        <title>Genome- and Community-Level Interaction Insights into Carbon Utilization and Element Cycling Functions of Hydrothermarchaeota in Hydrothermal Sediment.</title>
        <authorList>
            <person name="Zhou Z."/>
            <person name="Liu Y."/>
            <person name="Xu W."/>
            <person name="Pan J."/>
            <person name="Luo Z.H."/>
            <person name="Li M."/>
        </authorList>
    </citation>
    <scope>NUCLEOTIDE SEQUENCE [LARGE SCALE GENOMIC DNA]</scope>
    <source>
        <strain evidence="1">SpSt-587</strain>
    </source>
</reference>
<dbReference type="EMBL" id="DSYZ01000130">
    <property type="protein sequence ID" value="HGT83460.1"/>
    <property type="molecule type" value="Genomic_DNA"/>
</dbReference>
<dbReference type="Pfam" id="PF04467">
    <property type="entry name" value="DUF483"/>
    <property type="match status" value="1"/>
</dbReference>
<protein>
    <submittedName>
        <fullName evidence="1">DUF483 domain-containing protein</fullName>
    </submittedName>
</protein>
<evidence type="ECO:0000313" key="1">
    <source>
        <dbReference type="EMBL" id="HGT83460.1"/>
    </source>
</evidence>
<accession>A0A7J3M4X0</accession>
<dbReference type="AlphaFoldDB" id="A0A7J3M4X0"/>
<proteinExistence type="predicted"/>
<sequence>MRESLAIGLLAPPLTLQQSSILRSSRKNVLKVNVRSFLSNPVFFIEVSRILAGISKLVTLKPFEPRSLEADFCNKNGLRAFLLEARVSRILSDSKIIPASLFFVAKDKRFVRAIQRLENRVLSGAIDFERGRRKLIKLEGEAFGYPECCVKAYARSKGDFPLETKLILECFEFGTFESLIDSLKKSEVCFFPQFFTMNFYPCHVDCRRAKGIGFKLEKFLGNYENAFRLRTMLNALYLLRVAYKSTFYSGSLSKTAREFFRQQEKYIVETLRAIAELDYEEFSNNFIRRALLKFQR</sequence>